<comment type="caution">
    <text evidence="2">The sequence shown here is derived from an EMBL/GenBank/DDBJ whole genome shotgun (WGS) entry which is preliminary data.</text>
</comment>
<organism evidence="2 3">
    <name type="scientific">Chlorella ohadii</name>
    <dbReference type="NCBI Taxonomy" id="2649997"/>
    <lineage>
        <taxon>Eukaryota</taxon>
        <taxon>Viridiplantae</taxon>
        <taxon>Chlorophyta</taxon>
        <taxon>core chlorophytes</taxon>
        <taxon>Trebouxiophyceae</taxon>
        <taxon>Chlorellales</taxon>
        <taxon>Chlorellaceae</taxon>
        <taxon>Chlorella clade</taxon>
        <taxon>Chlorella</taxon>
    </lineage>
</organism>
<gene>
    <name evidence="2" type="ORF">COHA_002204</name>
</gene>
<reference evidence="2" key="1">
    <citation type="submission" date="2020-11" db="EMBL/GenBank/DDBJ databases">
        <title>Chlorella ohadii genome sequencing and assembly.</title>
        <authorList>
            <person name="Murik O."/>
            <person name="Treves H."/>
            <person name="Kedem I."/>
            <person name="Shotland Y."/>
            <person name="Kaplan A."/>
        </authorList>
    </citation>
    <scope>NUCLEOTIDE SEQUENCE</scope>
    <source>
        <strain evidence="2">1</strain>
    </source>
</reference>
<keyword evidence="3" id="KW-1185">Reference proteome</keyword>
<feature type="compositionally biased region" description="Polar residues" evidence="1">
    <location>
        <begin position="253"/>
        <end position="264"/>
    </location>
</feature>
<evidence type="ECO:0000313" key="3">
    <source>
        <dbReference type="Proteomes" id="UP001205105"/>
    </source>
</evidence>
<sequence length="309" mass="33379">MMHLAWVKQSPSAGGPSRTAKSVDIYQQAASSAKALSWQHEFEADEVACAVLARLRVPPDLWTAGMEFHSARQLANMGSWIADIEEASQTKTRDGEQAAAEVAAMAAHMGWPSVDEGLAQLKAARAKGHIPLVWQQFMRWAACTHLQELLDAVDKGDIARLDRVFQVGRTIVNTYMIVGPVACPEPAVLAMLHDLQDTHPPTDVRIARIQHHLATQLPMLQRSTAPPVKVGGRFEPGSVAQAIADRAEAQLRAKSQLSTESNSTASGESSRSAAQRQRSGGKQQVRPGRPQGRRKRVAAAGGQQQPSSA</sequence>
<evidence type="ECO:0000313" key="2">
    <source>
        <dbReference type="EMBL" id="KAI7844060.1"/>
    </source>
</evidence>
<feature type="compositionally biased region" description="Low complexity" evidence="1">
    <location>
        <begin position="298"/>
        <end position="309"/>
    </location>
</feature>
<dbReference type="Proteomes" id="UP001205105">
    <property type="component" value="Unassembled WGS sequence"/>
</dbReference>
<name>A0AAD5DU45_9CHLO</name>
<evidence type="ECO:0000256" key="1">
    <source>
        <dbReference type="SAM" id="MobiDB-lite"/>
    </source>
</evidence>
<accession>A0AAD5DU45</accession>
<proteinExistence type="predicted"/>
<feature type="compositionally biased region" description="Low complexity" evidence="1">
    <location>
        <begin position="265"/>
        <end position="290"/>
    </location>
</feature>
<dbReference type="AlphaFoldDB" id="A0AAD5DU45"/>
<dbReference type="EMBL" id="JADXDR010000033">
    <property type="protein sequence ID" value="KAI7844060.1"/>
    <property type="molecule type" value="Genomic_DNA"/>
</dbReference>
<protein>
    <submittedName>
        <fullName evidence="2">Uncharacterized protein</fullName>
    </submittedName>
</protein>
<feature type="region of interest" description="Disordered" evidence="1">
    <location>
        <begin position="251"/>
        <end position="309"/>
    </location>
</feature>